<keyword evidence="3" id="KW-1185">Reference proteome</keyword>
<dbReference type="InterPro" id="IPR001279">
    <property type="entry name" value="Metallo-B-lactamas"/>
</dbReference>
<name>A0A1I0M9A3_9EURY</name>
<evidence type="ECO:0000313" key="3">
    <source>
        <dbReference type="Proteomes" id="UP000183275"/>
    </source>
</evidence>
<reference evidence="3" key="1">
    <citation type="submission" date="2016-10" db="EMBL/GenBank/DDBJ databases">
        <authorList>
            <person name="Varghese N."/>
        </authorList>
    </citation>
    <scope>NUCLEOTIDE SEQUENCE [LARGE SCALE GENOMIC DNA]</scope>
    <source>
        <strain evidence="3">CGMCC 1.12284</strain>
    </source>
</reference>
<gene>
    <name evidence="2" type="ORF">SAMN05216285_0679</name>
</gene>
<evidence type="ECO:0000313" key="2">
    <source>
        <dbReference type="EMBL" id="SEV85055.1"/>
    </source>
</evidence>
<dbReference type="OrthoDB" id="197151at2157"/>
<dbReference type="SUPFAM" id="SSF56281">
    <property type="entry name" value="Metallo-hydrolase/oxidoreductase"/>
    <property type="match status" value="1"/>
</dbReference>
<dbReference type="SMART" id="SM00849">
    <property type="entry name" value="Lactamase_B"/>
    <property type="match status" value="1"/>
</dbReference>
<organism evidence="2 3">
    <name type="scientific">Natrinema salifodinae</name>
    <dbReference type="NCBI Taxonomy" id="1202768"/>
    <lineage>
        <taxon>Archaea</taxon>
        <taxon>Methanobacteriati</taxon>
        <taxon>Methanobacteriota</taxon>
        <taxon>Stenosarchaea group</taxon>
        <taxon>Halobacteria</taxon>
        <taxon>Halobacteriales</taxon>
        <taxon>Natrialbaceae</taxon>
        <taxon>Natrinema</taxon>
    </lineage>
</organism>
<feature type="domain" description="Metallo-beta-lactamase" evidence="1">
    <location>
        <begin position="24"/>
        <end position="232"/>
    </location>
</feature>
<dbReference type="Proteomes" id="UP000183275">
    <property type="component" value="Unassembled WGS sequence"/>
</dbReference>
<sequence>MRAIETDTIAPGIYRVETVIDEKLHGYHVLEGADGPIIVDPGVVDAPTTVYRPFLEAQGWSLEDVSLAVITHADADHHGGNRELREHAPGVTFAAHDADAPLMESVDRIMRERYGMFEADHDIGYDAATREWLDGMLGPDERIDLRLRGGERLALADRDLRVLHTPGHTRGHLALYDPEYDVVLGGDAIFGRGVFTVDGDSIQPPPYYRYPEYRDTIELLRTLSPEILSLTHYEVFEGDDVTAFVDESLAFASELDALALDLVDDRGTITLQEAIDAVVDRRGSYGLDVDLAYPLSGHLDAHVDRGTLERTTAADVVAWRRA</sequence>
<dbReference type="AlphaFoldDB" id="A0A1I0M9A3"/>
<proteinExistence type="predicted"/>
<protein>
    <submittedName>
        <fullName evidence="2">Metallo-beta-lactamase superfamily protein</fullName>
    </submittedName>
</protein>
<dbReference type="Gene3D" id="3.60.15.10">
    <property type="entry name" value="Ribonuclease Z/Hydroxyacylglutathione hydrolase-like"/>
    <property type="match status" value="1"/>
</dbReference>
<dbReference type="PANTHER" id="PTHR42951">
    <property type="entry name" value="METALLO-BETA-LACTAMASE DOMAIN-CONTAINING"/>
    <property type="match status" value="1"/>
</dbReference>
<dbReference type="RefSeq" id="WP_049992214.1">
    <property type="nucleotide sequence ID" value="NZ_FOIS01000001.1"/>
</dbReference>
<dbReference type="STRING" id="1202768.SAMN05216285_0679"/>
<dbReference type="EMBL" id="FOIS01000001">
    <property type="protein sequence ID" value="SEV85055.1"/>
    <property type="molecule type" value="Genomic_DNA"/>
</dbReference>
<dbReference type="PANTHER" id="PTHR42951:SF4">
    <property type="entry name" value="ACYL-COENZYME A THIOESTERASE MBLAC2"/>
    <property type="match status" value="1"/>
</dbReference>
<dbReference type="InterPro" id="IPR050855">
    <property type="entry name" value="NDM-1-like"/>
</dbReference>
<accession>A0A1I0M9A3</accession>
<evidence type="ECO:0000259" key="1">
    <source>
        <dbReference type="SMART" id="SM00849"/>
    </source>
</evidence>
<dbReference type="InterPro" id="IPR036866">
    <property type="entry name" value="RibonucZ/Hydroxyglut_hydro"/>
</dbReference>
<dbReference type="eggNOG" id="arCOG00504">
    <property type="taxonomic scope" value="Archaea"/>
</dbReference>
<dbReference type="Pfam" id="PF00753">
    <property type="entry name" value="Lactamase_B"/>
    <property type="match status" value="1"/>
</dbReference>